<accession>A0A166FAK3</accession>
<dbReference type="EMBL" id="CP093344">
    <property type="protein sequence ID" value="WOG90239.1"/>
    <property type="molecule type" value="Genomic_DNA"/>
</dbReference>
<dbReference type="Pfam" id="PF03634">
    <property type="entry name" value="TCP"/>
    <property type="match status" value="1"/>
</dbReference>
<dbReference type="PANTHER" id="PTHR31072">
    <property type="entry name" value="TRANSCRIPTION FACTOR TCP4-RELATED"/>
    <property type="match status" value="1"/>
</dbReference>
<keyword evidence="5" id="KW-0539">Nucleus</keyword>
<dbReference type="KEGG" id="dcr:108207857"/>
<dbReference type="PANTHER" id="PTHR31072:SF31">
    <property type="entry name" value="OS02G0635800 PROTEIN"/>
    <property type="match status" value="1"/>
</dbReference>
<name>A0A166FAK3_DAUCS</name>
<dbReference type="EMBL" id="LNRQ01000002">
    <property type="protein sequence ID" value="KZN07554.1"/>
    <property type="molecule type" value="Genomic_DNA"/>
</dbReference>
<dbReference type="InterPro" id="IPR005333">
    <property type="entry name" value="Transcription_factor_TCP"/>
</dbReference>
<reference evidence="9" key="2">
    <citation type="submission" date="2022-03" db="EMBL/GenBank/DDBJ databases">
        <title>Draft title - Genomic analysis of global carrot germplasm unveils the trajectory of domestication and the origin of high carotenoid orange carrot.</title>
        <authorList>
            <person name="Iorizzo M."/>
            <person name="Ellison S."/>
            <person name="Senalik D."/>
            <person name="Macko-Podgorni A."/>
            <person name="Grzebelus D."/>
            <person name="Bostan H."/>
            <person name="Rolling W."/>
            <person name="Curaba J."/>
            <person name="Simon P."/>
        </authorList>
    </citation>
    <scope>NUCLEOTIDE SEQUENCE</scope>
    <source>
        <tissue evidence="9">Leaf</tissue>
    </source>
</reference>
<evidence type="ECO:0000256" key="3">
    <source>
        <dbReference type="ARBA" id="ARBA00023125"/>
    </source>
</evidence>
<keyword evidence="3" id="KW-0238">DNA-binding</keyword>
<evidence type="ECO:0000256" key="5">
    <source>
        <dbReference type="ARBA" id="ARBA00023242"/>
    </source>
</evidence>
<keyword evidence="2" id="KW-0805">Transcription regulation</keyword>
<dbReference type="GO" id="GO:0003700">
    <property type="term" value="F:DNA-binding transcription factor activity"/>
    <property type="evidence" value="ECO:0007669"/>
    <property type="project" value="InterPro"/>
</dbReference>
<organism evidence="8">
    <name type="scientific">Daucus carota subsp. sativus</name>
    <name type="common">Carrot</name>
    <dbReference type="NCBI Taxonomy" id="79200"/>
    <lineage>
        <taxon>Eukaryota</taxon>
        <taxon>Viridiplantae</taxon>
        <taxon>Streptophyta</taxon>
        <taxon>Embryophyta</taxon>
        <taxon>Tracheophyta</taxon>
        <taxon>Spermatophyta</taxon>
        <taxon>Magnoliopsida</taxon>
        <taxon>eudicotyledons</taxon>
        <taxon>Gunneridae</taxon>
        <taxon>Pentapetalae</taxon>
        <taxon>asterids</taxon>
        <taxon>campanulids</taxon>
        <taxon>Apiales</taxon>
        <taxon>Apiaceae</taxon>
        <taxon>Apioideae</taxon>
        <taxon>Scandiceae</taxon>
        <taxon>Daucinae</taxon>
        <taxon>Daucus</taxon>
        <taxon>Daucus sect. Daucus</taxon>
    </lineage>
</organism>
<keyword evidence="10" id="KW-1185">Reference proteome</keyword>
<proteinExistence type="predicted"/>
<evidence type="ECO:0000256" key="6">
    <source>
        <dbReference type="SAM" id="MobiDB-lite"/>
    </source>
</evidence>
<dbReference type="InterPro" id="IPR017887">
    <property type="entry name" value="TF_TCP_subgr"/>
</dbReference>
<sequence>MASFSKPAVSIEAAASHNALIPKDSLSAPKGKKRVVKEGKANKPVTKERHSKVNGRARRVRMPTACAARVFQLTRELGHKTDGQTIEWLLRQAEPEIINATGTGTKPAELSVSSPAKPASGASVAAPLGGSVVNPENFVQGGNGLGVAPEVEYQTGGFMSLLMDPMIDEEELQQHEEYLLQM</sequence>
<feature type="domain" description="TCP" evidence="7">
    <location>
        <begin position="46"/>
        <end position="100"/>
    </location>
</feature>
<evidence type="ECO:0000259" key="7">
    <source>
        <dbReference type="PROSITE" id="PS51369"/>
    </source>
</evidence>
<dbReference type="Proteomes" id="UP000077755">
    <property type="component" value="Chromosome 2"/>
</dbReference>
<dbReference type="GO" id="GO:0005634">
    <property type="term" value="C:nucleus"/>
    <property type="evidence" value="ECO:0007669"/>
    <property type="project" value="UniProtKB-SubCell"/>
</dbReference>
<keyword evidence="4" id="KW-0804">Transcription</keyword>
<feature type="compositionally biased region" description="Basic and acidic residues" evidence="6">
    <location>
        <begin position="36"/>
        <end position="48"/>
    </location>
</feature>
<dbReference type="Gramene" id="KZN07554">
    <property type="protein sequence ID" value="KZN07554"/>
    <property type="gene ID" value="DCAR_008391"/>
</dbReference>
<evidence type="ECO:0000256" key="4">
    <source>
        <dbReference type="ARBA" id="ARBA00023163"/>
    </source>
</evidence>
<evidence type="ECO:0000256" key="1">
    <source>
        <dbReference type="ARBA" id="ARBA00004123"/>
    </source>
</evidence>
<evidence type="ECO:0000313" key="8">
    <source>
        <dbReference type="EMBL" id="KZN07554.1"/>
    </source>
</evidence>
<dbReference type="PROSITE" id="PS51369">
    <property type="entry name" value="TCP"/>
    <property type="match status" value="1"/>
</dbReference>
<evidence type="ECO:0000256" key="2">
    <source>
        <dbReference type="ARBA" id="ARBA00023015"/>
    </source>
</evidence>
<dbReference type="GO" id="GO:0043565">
    <property type="term" value="F:sequence-specific DNA binding"/>
    <property type="evidence" value="ECO:0007669"/>
    <property type="project" value="TreeGrafter"/>
</dbReference>
<comment type="subcellular location">
    <subcellularLocation>
        <location evidence="1">Nucleus</location>
    </subcellularLocation>
</comment>
<gene>
    <name evidence="8" type="ORF">DCAR_008391</name>
    <name evidence="9" type="ORF">DCAR_0209482</name>
</gene>
<feature type="region of interest" description="Disordered" evidence="6">
    <location>
        <begin position="15"/>
        <end position="57"/>
    </location>
</feature>
<dbReference type="OrthoDB" id="1911901at2759"/>
<dbReference type="STRING" id="79200.A0A166FAK3"/>
<reference evidence="8" key="1">
    <citation type="journal article" date="2016" name="Nat. Genet.">
        <title>A high-quality carrot genome assembly provides new insights into carotenoid accumulation and asterid genome evolution.</title>
        <authorList>
            <person name="Iorizzo M."/>
            <person name="Ellison S."/>
            <person name="Senalik D."/>
            <person name="Zeng P."/>
            <person name="Satapoomin P."/>
            <person name="Huang J."/>
            <person name="Bowman M."/>
            <person name="Iovene M."/>
            <person name="Sanseverino W."/>
            <person name="Cavagnaro P."/>
            <person name="Yildiz M."/>
            <person name="Macko-Podgorni A."/>
            <person name="Moranska E."/>
            <person name="Grzebelus E."/>
            <person name="Grzebelus D."/>
            <person name="Ashrafi H."/>
            <person name="Zheng Z."/>
            <person name="Cheng S."/>
            <person name="Spooner D."/>
            <person name="Van Deynze A."/>
            <person name="Simon P."/>
        </authorList>
    </citation>
    <scope>NUCLEOTIDE SEQUENCE [LARGE SCALE GENOMIC DNA]</scope>
    <source>
        <tissue evidence="8">Leaf</tissue>
    </source>
</reference>
<protein>
    <recommendedName>
        <fullName evidence="7">TCP domain-containing protein</fullName>
    </recommendedName>
</protein>
<dbReference type="AlphaFoldDB" id="A0A166FAK3"/>
<evidence type="ECO:0000313" key="9">
    <source>
        <dbReference type="EMBL" id="WOG90239.1"/>
    </source>
</evidence>
<evidence type="ECO:0000313" key="10">
    <source>
        <dbReference type="Proteomes" id="UP000077755"/>
    </source>
</evidence>